<dbReference type="InterPro" id="IPR019790">
    <property type="entry name" value="Xul5P/Fru6P_PKetolase_CS"/>
</dbReference>
<keyword evidence="4 5" id="KW-0456">Lyase</keyword>
<dbReference type="NCBIfam" id="NF003619">
    <property type="entry name" value="PRK05261.1-4"/>
    <property type="match status" value="1"/>
</dbReference>
<feature type="domain" description="Xylulose 5-phosphate/Fructose 6-phosphate phosphoketolase C-terminal" evidence="6">
    <location>
        <begin position="593"/>
        <end position="793"/>
    </location>
</feature>
<dbReference type="Gene3D" id="3.40.50.920">
    <property type="match status" value="1"/>
</dbReference>
<dbReference type="PIRSF" id="PIRSF017245">
    <property type="entry name" value="Phosphoketolase"/>
    <property type="match status" value="1"/>
</dbReference>
<dbReference type="InterPro" id="IPR029061">
    <property type="entry name" value="THDP-binding"/>
</dbReference>
<evidence type="ECO:0000313" key="8">
    <source>
        <dbReference type="EMBL" id="UMB71846.1"/>
    </source>
</evidence>
<dbReference type="InterPro" id="IPR023962">
    <property type="entry name" value="Phosphoketolase"/>
</dbReference>
<sequence length="807" mass="89454">MNTSPSLAGRTLEPGPLSDDELRLIDSYWRAANYLSVGQIYLVANPLLDQPLLAEHVKPRLLGHWGTTPGLNLIYAHLNRIIRQRDANVIYVTGPGHGGPGLVANAYLEGTYSEVYPEIGQNAEGLRKLFRQFSFPGGIPSHVSAQTPGSIHEGGELGYSLVHAYGAAFDNPALIVACVVGDGEAETGPLAASWHSNKFLNPATDGAVLPILHLNGYKIANPSVLSRIPAAELEALLRGYGHRPITVAGDDPATVHQRFAAALDDAFDDINAIQSAARTRGVAERPVWPMIVLRTPKGWTGPKSVDGNPVEGTWRAHQVPLTETRNDPAHRAQLESWLRSYRPQELFDERGTLRPELRALAPAGARRMSANPHANGGLLLRDLDLPDFRDYAVPVDEPAVQSRESTKVLGAFLRDVIARNPDRFRLTGPDETASNRLDAVFETTDKVWLSTIEGNDENLAPDGRVVEVLSEHLCQGWLEGYLLTGRHGLFNCYEAFVHIVDSMFNQHAKWLATSRELGWRPPVASLNYLLSSHVWRQDHNGASHQDPGFIDLVANKRPEVVRVYLPPDANTLLSVTDHCLRSRDYVNVIVAGKQPALTYLTMDEAILHCTRGLGIWPWASTAVAEPDVVLACAGDIPTLETLAAADILRRDLPGLRVRVVNVVDLMRLMPDSDHPHGLTDHEFDALFTSNKPVIFAYHGYPWLIHRLTYRRTGHRNVHVRGFKERGTTTTPFDMVMLNDLDRFHLVMDVIDRVDGLAERAAGLRQQMVDARVSARAYTREHGEDDPEIAAWTWSPKVPHARWKRVDT</sequence>
<evidence type="ECO:0000256" key="4">
    <source>
        <dbReference type="ARBA" id="ARBA00023239"/>
    </source>
</evidence>
<evidence type="ECO:0000313" key="9">
    <source>
        <dbReference type="Proteomes" id="UP001055336"/>
    </source>
</evidence>
<dbReference type="InterPro" id="IPR018970">
    <property type="entry name" value="Xul5P/Fru6P_PKetolase_N"/>
</dbReference>
<evidence type="ECO:0000256" key="1">
    <source>
        <dbReference type="ARBA" id="ARBA00001964"/>
    </source>
</evidence>
<evidence type="ECO:0000259" key="6">
    <source>
        <dbReference type="Pfam" id="PF09363"/>
    </source>
</evidence>
<comment type="similarity">
    <text evidence="2 5">Belongs to the XFP family.</text>
</comment>
<dbReference type="PANTHER" id="PTHR31273:SF0">
    <property type="entry name" value="PHOSPHOKETOLASE-RELATED"/>
    <property type="match status" value="1"/>
</dbReference>
<proteinExistence type="inferred from homology"/>
<dbReference type="EMBL" id="CP092488">
    <property type="protein sequence ID" value="UMB71846.1"/>
    <property type="molecule type" value="Genomic_DNA"/>
</dbReference>
<reference evidence="8" key="1">
    <citation type="submission" date="2022-08" db="EMBL/GenBank/DDBJ databases">
        <title>Whole genome sequencing of non-tuberculosis mycobacteria type-strains.</title>
        <authorList>
            <person name="Igarashi Y."/>
            <person name="Osugi A."/>
            <person name="Mitarai S."/>
        </authorList>
    </citation>
    <scope>NUCLEOTIDE SEQUENCE</scope>
    <source>
        <strain evidence="8">DSM 45127</strain>
    </source>
</reference>
<dbReference type="Pfam" id="PF09363">
    <property type="entry name" value="XFP_C"/>
    <property type="match status" value="1"/>
</dbReference>
<dbReference type="PROSITE" id="PS60003">
    <property type="entry name" value="PHOSPHOKETOLASE_2"/>
    <property type="match status" value="1"/>
</dbReference>
<dbReference type="Pfam" id="PF03894">
    <property type="entry name" value="XFP"/>
    <property type="match status" value="1"/>
</dbReference>
<feature type="domain" description="Xylulose 5-phosphate/Fructose 6-phosphate phosphoketolase N-terminal" evidence="7">
    <location>
        <begin position="17"/>
        <end position="378"/>
    </location>
</feature>
<dbReference type="InterPro" id="IPR019789">
    <property type="entry name" value="Xul5P/Fru6P_PKetolase_ThDP_BS"/>
</dbReference>
<dbReference type="InterPro" id="IPR005593">
    <property type="entry name" value="Xul5P/Fru6P_PKetolase"/>
</dbReference>
<dbReference type="CDD" id="cd02011">
    <property type="entry name" value="TPP_PK"/>
    <property type="match status" value="1"/>
</dbReference>
<accession>A0ABY3VTU3</accession>
<evidence type="ECO:0000256" key="3">
    <source>
        <dbReference type="ARBA" id="ARBA00023052"/>
    </source>
</evidence>
<dbReference type="PROSITE" id="PS60002">
    <property type="entry name" value="PHOSPHOKETOLASE_1"/>
    <property type="match status" value="1"/>
</dbReference>
<dbReference type="EC" id="4.1.2.-" evidence="5"/>
<dbReference type="NCBIfam" id="NF003621">
    <property type="entry name" value="PRK05261.1-6"/>
    <property type="match status" value="1"/>
</dbReference>
<dbReference type="Pfam" id="PF09364">
    <property type="entry name" value="XFP_N"/>
    <property type="match status" value="1"/>
</dbReference>
<protein>
    <recommendedName>
        <fullName evidence="5">Probable phosphoketolase</fullName>
        <ecNumber evidence="5">4.1.2.-</ecNumber>
    </recommendedName>
</protein>
<comment type="cofactor">
    <cofactor evidence="1 5">
        <name>thiamine diphosphate</name>
        <dbReference type="ChEBI" id="CHEBI:58937"/>
    </cofactor>
</comment>
<evidence type="ECO:0000259" key="7">
    <source>
        <dbReference type="Pfam" id="PF09364"/>
    </source>
</evidence>
<name>A0ABY3VTU3_9MYCO</name>
<dbReference type="PANTHER" id="PTHR31273">
    <property type="entry name" value="PHOSPHOKETOLASE-RELATED"/>
    <property type="match status" value="1"/>
</dbReference>
<keyword evidence="3 5" id="KW-0786">Thiamine pyrophosphate</keyword>
<dbReference type="Gene3D" id="3.40.50.970">
    <property type="match status" value="2"/>
</dbReference>
<dbReference type="InterPro" id="IPR009014">
    <property type="entry name" value="Transketo_C/PFOR_II"/>
</dbReference>
<dbReference type="InterPro" id="IPR018969">
    <property type="entry name" value="Xul5P/Fru6P_PKetolase_C"/>
</dbReference>
<dbReference type="HAMAP" id="MF_01403">
    <property type="entry name" value="Phosphoketolase"/>
    <property type="match status" value="1"/>
</dbReference>
<gene>
    <name evidence="8" type="ORF">MKK62_11850</name>
</gene>
<dbReference type="RefSeq" id="WP_240263574.1">
    <property type="nucleotide sequence ID" value="NZ_CP092488.2"/>
</dbReference>
<dbReference type="SUPFAM" id="SSF52518">
    <property type="entry name" value="Thiamin diphosphate-binding fold (THDP-binding)"/>
    <property type="match status" value="2"/>
</dbReference>
<dbReference type="Proteomes" id="UP001055336">
    <property type="component" value="Chromosome"/>
</dbReference>
<keyword evidence="9" id="KW-1185">Reference proteome</keyword>
<evidence type="ECO:0000256" key="2">
    <source>
        <dbReference type="ARBA" id="ARBA00005623"/>
    </source>
</evidence>
<evidence type="ECO:0000256" key="5">
    <source>
        <dbReference type="HAMAP-Rule" id="MF_01403"/>
    </source>
</evidence>
<organism evidence="8 9">
    <name type="scientific">Mycobacterium paraterrae</name>
    <dbReference type="NCBI Taxonomy" id="577492"/>
    <lineage>
        <taxon>Bacteria</taxon>
        <taxon>Bacillati</taxon>
        <taxon>Actinomycetota</taxon>
        <taxon>Actinomycetes</taxon>
        <taxon>Mycobacteriales</taxon>
        <taxon>Mycobacteriaceae</taxon>
        <taxon>Mycobacterium</taxon>
    </lineage>
</organism>
<dbReference type="NCBIfam" id="NF003617">
    <property type="entry name" value="PRK05261.1-2"/>
    <property type="match status" value="1"/>
</dbReference>